<dbReference type="PANTHER" id="PTHR30537:SF3">
    <property type="entry name" value="TRANSCRIPTIONAL REGULATORY PROTEIN"/>
    <property type="match status" value="1"/>
</dbReference>
<keyword evidence="4" id="KW-0804">Transcription</keyword>
<gene>
    <name evidence="7" type="ORF">GCM10007923_18110</name>
</gene>
<evidence type="ECO:0000256" key="2">
    <source>
        <dbReference type="ARBA" id="ARBA00023015"/>
    </source>
</evidence>
<keyword evidence="2" id="KW-0805">Transcription regulation</keyword>
<dbReference type="PROSITE" id="PS50931">
    <property type="entry name" value="HTH_LYSR"/>
    <property type="match status" value="1"/>
</dbReference>
<dbReference type="Gene3D" id="1.10.10.10">
    <property type="entry name" value="Winged helix-like DNA-binding domain superfamily/Winged helix DNA-binding domain"/>
    <property type="match status" value="1"/>
</dbReference>
<dbReference type="EMBL" id="BSOP01000015">
    <property type="protein sequence ID" value="GLR50604.1"/>
    <property type="molecule type" value="Genomic_DNA"/>
</dbReference>
<feature type="region of interest" description="Disordered" evidence="5">
    <location>
        <begin position="305"/>
        <end position="327"/>
    </location>
</feature>
<evidence type="ECO:0000256" key="5">
    <source>
        <dbReference type="SAM" id="MobiDB-lite"/>
    </source>
</evidence>
<evidence type="ECO:0000313" key="8">
    <source>
        <dbReference type="Proteomes" id="UP001156702"/>
    </source>
</evidence>
<dbReference type="InterPro" id="IPR036388">
    <property type="entry name" value="WH-like_DNA-bd_sf"/>
</dbReference>
<accession>A0ABQ5ZIK4</accession>
<dbReference type="Pfam" id="PF03466">
    <property type="entry name" value="LysR_substrate"/>
    <property type="match status" value="1"/>
</dbReference>
<dbReference type="InterPro" id="IPR058163">
    <property type="entry name" value="LysR-type_TF_proteobact-type"/>
</dbReference>
<dbReference type="InterPro" id="IPR036390">
    <property type="entry name" value="WH_DNA-bd_sf"/>
</dbReference>
<evidence type="ECO:0000259" key="6">
    <source>
        <dbReference type="PROSITE" id="PS50931"/>
    </source>
</evidence>
<keyword evidence="8" id="KW-1185">Reference proteome</keyword>
<comment type="similarity">
    <text evidence="1">Belongs to the LysR transcriptional regulatory family.</text>
</comment>
<evidence type="ECO:0000313" key="7">
    <source>
        <dbReference type="EMBL" id="GLR50604.1"/>
    </source>
</evidence>
<dbReference type="Proteomes" id="UP001156702">
    <property type="component" value="Unassembled WGS sequence"/>
</dbReference>
<dbReference type="RefSeq" id="WP_244770620.1">
    <property type="nucleotide sequence ID" value="NZ_BSOP01000015.1"/>
</dbReference>
<keyword evidence="3" id="KW-0238">DNA-binding</keyword>
<dbReference type="InterPro" id="IPR000847">
    <property type="entry name" value="LysR_HTH_N"/>
</dbReference>
<proteinExistence type="inferred from homology"/>
<feature type="domain" description="HTH lysR-type" evidence="6">
    <location>
        <begin position="5"/>
        <end position="62"/>
    </location>
</feature>
<dbReference type="PANTHER" id="PTHR30537">
    <property type="entry name" value="HTH-TYPE TRANSCRIPTIONAL REGULATOR"/>
    <property type="match status" value="1"/>
</dbReference>
<dbReference type="InterPro" id="IPR005119">
    <property type="entry name" value="LysR_subst-bd"/>
</dbReference>
<evidence type="ECO:0000256" key="4">
    <source>
        <dbReference type="ARBA" id="ARBA00023163"/>
    </source>
</evidence>
<dbReference type="Pfam" id="PF00126">
    <property type="entry name" value="HTH_1"/>
    <property type="match status" value="1"/>
</dbReference>
<dbReference type="SUPFAM" id="SSF46785">
    <property type="entry name" value="Winged helix' DNA-binding domain"/>
    <property type="match status" value="1"/>
</dbReference>
<organism evidence="7 8">
    <name type="scientific">Shinella yambaruensis</name>
    <dbReference type="NCBI Taxonomy" id="415996"/>
    <lineage>
        <taxon>Bacteria</taxon>
        <taxon>Pseudomonadati</taxon>
        <taxon>Pseudomonadota</taxon>
        <taxon>Alphaproteobacteria</taxon>
        <taxon>Hyphomicrobiales</taxon>
        <taxon>Rhizobiaceae</taxon>
        <taxon>Shinella</taxon>
    </lineage>
</organism>
<evidence type="ECO:0000256" key="1">
    <source>
        <dbReference type="ARBA" id="ARBA00009437"/>
    </source>
</evidence>
<dbReference type="SUPFAM" id="SSF53850">
    <property type="entry name" value="Periplasmic binding protein-like II"/>
    <property type="match status" value="1"/>
</dbReference>
<sequence length="327" mass="36784">MHPQFTWDDLQFFLAVARTGHLSAAARQLRTSHATVSRRIDRLEFTLKVKLFERNARGYILTQMGQRFVETAERIEGETERLQADISSGATSQRGVVRLSAPEGFSNFFFAEHLPAFVRQCPAVSLELVTIQQIMSLSRKEADVAVTLDPPKAGPYFAEKILDYSLHVYGARSYLAAKPPISTRDDLLAHPFIGYIEDMIFAPGLDYLGDVHRGIKAAFQSSSIFAQLTATRNGLGLCVLPHFIAARYPELEIVLPQTVDLRRSYWLLCHRDMRDVPRIRSVIGYLGGMVRTNAPLFVRDRRAEASTDVPNASPADEPYRPPLLSHR</sequence>
<reference evidence="8" key="1">
    <citation type="journal article" date="2019" name="Int. J. Syst. Evol. Microbiol.">
        <title>The Global Catalogue of Microorganisms (GCM) 10K type strain sequencing project: providing services to taxonomists for standard genome sequencing and annotation.</title>
        <authorList>
            <consortium name="The Broad Institute Genomics Platform"/>
            <consortium name="The Broad Institute Genome Sequencing Center for Infectious Disease"/>
            <person name="Wu L."/>
            <person name="Ma J."/>
        </authorList>
    </citation>
    <scope>NUCLEOTIDE SEQUENCE [LARGE SCALE GENOMIC DNA]</scope>
    <source>
        <strain evidence="8">NBRC 102122</strain>
    </source>
</reference>
<comment type="caution">
    <text evidence="7">The sequence shown here is derived from an EMBL/GenBank/DDBJ whole genome shotgun (WGS) entry which is preliminary data.</text>
</comment>
<evidence type="ECO:0000256" key="3">
    <source>
        <dbReference type="ARBA" id="ARBA00023125"/>
    </source>
</evidence>
<protein>
    <submittedName>
        <fullName evidence="7">Transcriptional regulator</fullName>
    </submittedName>
</protein>
<dbReference type="Gene3D" id="3.40.190.290">
    <property type="match status" value="1"/>
</dbReference>
<name>A0ABQ5ZIK4_9HYPH</name>